<proteinExistence type="predicted"/>
<dbReference type="PATRIC" id="fig|217031.6.peg.3608"/>
<keyword evidence="1" id="KW-0812">Transmembrane</keyword>
<dbReference type="Pfam" id="PF11167">
    <property type="entry name" value="DUF2953"/>
    <property type="match status" value="1"/>
</dbReference>
<dbReference type="EMBL" id="LDJR01000057">
    <property type="protein sequence ID" value="OAK68188.1"/>
    <property type="molecule type" value="Genomic_DNA"/>
</dbReference>
<dbReference type="Proteomes" id="UP000077881">
    <property type="component" value="Unassembled WGS sequence"/>
</dbReference>
<keyword evidence="1" id="KW-0472">Membrane</keyword>
<organism evidence="2 3">
    <name type="scientific">Lederbergia galactosidilytica</name>
    <dbReference type="NCBI Taxonomy" id="217031"/>
    <lineage>
        <taxon>Bacteria</taxon>
        <taxon>Bacillati</taxon>
        <taxon>Bacillota</taxon>
        <taxon>Bacilli</taxon>
        <taxon>Bacillales</taxon>
        <taxon>Bacillaceae</taxon>
        <taxon>Lederbergia</taxon>
    </lineage>
</organism>
<keyword evidence="3" id="KW-1185">Reference proteome</keyword>
<evidence type="ECO:0000313" key="3">
    <source>
        <dbReference type="Proteomes" id="UP000077881"/>
    </source>
</evidence>
<evidence type="ECO:0008006" key="4">
    <source>
        <dbReference type="Google" id="ProtNLM"/>
    </source>
</evidence>
<sequence>MQWFYISVLCLVIFTIIMVPLLTVQLSLSAILSSATIEIKIKGKSLFGLLRFQKEWNIADILEFEKSIEKDETEQEIPLQFSSLWDEVKNIPRNIRPFRRIINQFLMKIKINQFEWKTTIGLGDAADTGVATGVIWSLKGTLISWLRNYLSFLKNPVLIVQPNYQQTAFESNFQCMMKIKVGNAMVTAYKLAKEWKKHKKRSFSHNEKDRRIFNV</sequence>
<dbReference type="STRING" id="217031.ABB05_16670"/>
<dbReference type="InterPro" id="IPR021338">
    <property type="entry name" value="DUF2953"/>
</dbReference>
<dbReference type="AlphaFoldDB" id="A0A177ZMT4"/>
<name>A0A177ZMT4_9BACI</name>
<protein>
    <recommendedName>
        <fullName evidence="4">DUF2953 domain-containing protein</fullName>
    </recommendedName>
</protein>
<dbReference type="OrthoDB" id="1683589at2"/>
<keyword evidence="1" id="KW-1133">Transmembrane helix</keyword>
<feature type="transmembrane region" description="Helical" evidence="1">
    <location>
        <begin position="6"/>
        <end position="32"/>
    </location>
</feature>
<gene>
    <name evidence="2" type="ORF">ABB05_16670</name>
</gene>
<evidence type="ECO:0000313" key="2">
    <source>
        <dbReference type="EMBL" id="OAK68188.1"/>
    </source>
</evidence>
<comment type="caution">
    <text evidence="2">The sequence shown here is derived from an EMBL/GenBank/DDBJ whole genome shotgun (WGS) entry which is preliminary data.</text>
</comment>
<reference evidence="2 3" key="1">
    <citation type="submission" date="2015-05" db="EMBL/GenBank/DDBJ databases">
        <title>Comparison of genome.</title>
        <authorList>
            <person name="Zheng Z."/>
            <person name="Sun M."/>
        </authorList>
    </citation>
    <scope>NUCLEOTIDE SEQUENCE [LARGE SCALE GENOMIC DNA]</scope>
    <source>
        <strain evidence="2 3">G25-74</strain>
    </source>
</reference>
<dbReference type="RefSeq" id="WP_057985244.1">
    <property type="nucleotide sequence ID" value="NZ_LDJR01000057.1"/>
</dbReference>
<evidence type="ECO:0000256" key="1">
    <source>
        <dbReference type="SAM" id="Phobius"/>
    </source>
</evidence>
<accession>A0A177ZMT4</accession>